<dbReference type="Proteomes" id="UP000789396">
    <property type="component" value="Unassembled WGS sequence"/>
</dbReference>
<comment type="caution">
    <text evidence="2">The sequence shown here is derived from an EMBL/GenBank/DDBJ whole genome shotgun (WGS) entry which is preliminary data.</text>
</comment>
<organism evidence="2 3">
    <name type="scientific">Racocetra fulgida</name>
    <dbReference type="NCBI Taxonomy" id="60492"/>
    <lineage>
        <taxon>Eukaryota</taxon>
        <taxon>Fungi</taxon>
        <taxon>Fungi incertae sedis</taxon>
        <taxon>Mucoromycota</taxon>
        <taxon>Glomeromycotina</taxon>
        <taxon>Glomeromycetes</taxon>
        <taxon>Diversisporales</taxon>
        <taxon>Gigasporaceae</taxon>
        <taxon>Racocetra</taxon>
    </lineage>
</organism>
<evidence type="ECO:0000313" key="3">
    <source>
        <dbReference type="Proteomes" id="UP000789396"/>
    </source>
</evidence>
<feature type="compositionally biased region" description="Basic residues" evidence="1">
    <location>
        <begin position="62"/>
        <end position="74"/>
    </location>
</feature>
<gene>
    <name evidence="2" type="ORF">RFULGI_LOCUS18332</name>
</gene>
<feature type="region of interest" description="Disordered" evidence="1">
    <location>
        <begin position="38"/>
        <end position="84"/>
    </location>
</feature>
<evidence type="ECO:0000313" key="2">
    <source>
        <dbReference type="EMBL" id="CAG8806947.1"/>
    </source>
</evidence>
<dbReference type="EMBL" id="CAJVPZ010079381">
    <property type="protein sequence ID" value="CAG8806947.1"/>
    <property type="molecule type" value="Genomic_DNA"/>
</dbReference>
<keyword evidence="3" id="KW-1185">Reference proteome</keyword>
<dbReference type="OrthoDB" id="28397at2759"/>
<feature type="non-terminal residue" evidence="2">
    <location>
        <position position="1"/>
    </location>
</feature>
<feature type="compositionally biased region" description="Basic and acidic residues" evidence="1">
    <location>
        <begin position="38"/>
        <end position="50"/>
    </location>
</feature>
<dbReference type="AlphaFoldDB" id="A0A9N9PC97"/>
<sequence length="84" mass="9579">GKPILPGRSDQDQLDQIYKLCGTPTDTTWEGYSTLANEREVANRNEDESTRGSSSTQDSHRQNKKDRRSRKRSSRTPDTSHSKK</sequence>
<name>A0A9N9PC97_9GLOM</name>
<proteinExistence type="predicted"/>
<accession>A0A9N9PC97</accession>
<dbReference type="Gene3D" id="1.10.510.10">
    <property type="entry name" value="Transferase(Phosphotransferase) domain 1"/>
    <property type="match status" value="1"/>
</dbReference>
<feature type="non-terminal residue" evidence="2">
    <location>
        <position position="84"/>
    </location>
</feature>
<protein>
    <submittedName>
        <fullName evidence="2">16230_t:CDS:1</fullName>
    </submittedName>
</protein>
<evidence type="ECO:0000256" key="1">
    <source>
        <dbReference type="SAM" id="MobiDB-lite"/>
    </source>
</evidence>
<reference evidence="2" key="1">
    <citation type="submission" date="2021-06" db="EMBL/GenBank/DDBJ databases">
        <authorList>
            <person name="Kallberg Y."/>
            <person name="Tangrot J."/>
            <person name="Rosling A."/>
        </authorList>
    </citation>
    <scope>NUCLEOTIDE SEQUENCE</scope>
    <source>
        <strain evidence="2">IN212</strain>
    </source>
</reference>